<evidence type="ECO:0008006" key="2">
    <source>
        <dbReference type="Google" id="ProtNLM"/>
    </source>
</evidence>
<evidence type="ECO:0000313" key="1">
    <source>
        <dbReference type="EMBL" id="QJA72841.1"/>
    </source>
</evidence>
<name>A0A6M3JUD7_9ZZZZ</name>
<dbReference type="AlphaFoldDB" id="A0A6M3JUD7"/>
<accession>A0A6M3JUD7</accession>
<organism evidence="1">
    <name type="scientific">viral metagenome</name>
    <dbReference type="NCBI Taxonomy" id="1070528"/>
    <lineage>
        <taxon>unclassified sequences</taxon>
        <taxon>metagenomes</taxon>
        <taxon>organismal metagenomes</taxon>
    </lineage>
</organism>
<reference evidence="1" key="1">
    <citation type="submission" date="2020-03" db="EMBL/GenBank/DDBJ databases">
        <title>The deep terrestrial virosphere.</title>
        <authorList>
            <person name="Holmfeldt K."/>
            <person name="Nilsson E."/>
            <person name="Simone D."/>
            <person name="Lopez-Fernandez M."/>
            <person name="Wu X."/>
            <person name="de Brujin I."/>
            <person name="Lundin D."/>
            <person name="Andersson A."/>
            <person name="Bertilsson S."/>
            <person name="Dopson M."/>
        </authorList>
    </citation>
    <scope>NUCLEOTIDE SEQUENCE</scope>
    <source>
        <strain evidence="1">MM415A02587</strain>
    </source>
</reference>
<protein>
    <recommendedName>
        <fullName evidence="2">Calcineurin-like phosphoesterase domain-containing protein</fullName>
    </recommendedName>
</protein>
<proteinExistence type="predicted"/>
<sequence length="261" mass="29808">MKRQFKRFLIGADLHCGHRVGLTPPKYQSQIKGKKYHKIQVECWEWYCKKLDELKPIDIFCVNGDLIDGTGDRSGGTELITTDMREQREMSVECIKKAHAETVLITRGTPFHVSPAGQDAEDDIGKEVKAKKVEDHGWYNINGVVFDVKHNVGSTSVPYSKGTQISKDQIWNLIWADYNDQPRARIFIRSHVHYFFHCGDTQWLGVTTPALMAMGSKYGARRCVQHIDFGLVHFDVYKDGSYTWMPHIIPVQAQKALAVKL</sequence>
<gene>
    <name evidence="1" type="ORF">MM415A02587_0007</name>
</gene>
<dbReference type="EMBL" id="MT141982">
    <property type="protein sequence ID" value="QJA72841.1"/>
    <property type="molecule type" value="Genomic_DNA"/>
</dbReference>